<dbReference type="EMBL" id="JBHUKR010000021">
    <property type="protein sequence ID" value="MFD2421443.1"/>
    <property type="molecule type" value="Genomic_DNA"/>
</dbReference>
<name>A0ABW5G2A2_9PSEU</name>
<evidence type="ECO:0000313" key="2">
    <source>
        <dbReference type="EMBL" id="MFD2421443.1"/>
    </source>
</evidence>
<organism evidence="2 3">
    <name type="scientific">Amycolatopsis pigmentata</name>
    <dbReference type="NCBI Taxonomy" id="450801"/>
    <lineage>
        <taxon>Bacteria</taxon>
        <taxon>Bacillati</taxon>
        <taxon>Actinomycetota</taxon>
        <taxon>Actinomycetes</taxon>
        <taxon>Pseudonocardiales</taxon>
        <taxon>Pseudonocardiaceae</taxon>
        <taxon>Amycolatopsis</taxon>
    </lineage>
</organism>
<keyword evidence="1" id="KW-1133">Transmembrane helix</keyword>
<comment type="caution">
    <text evidence="2">The sequence shown here is derived from an EMBL/GenBank/DDBJ whole genome shotgun (WGS) entry which is preliminary data.</text>
</comment>
<feature type="transmembrane region" description="Helical" evidence="1">
    <location>
        <begin position="85"/>
        <end position="110"/>
    </location>
</feature>
<protein>
    <submittedName>
        <fullName evidence="2">Uncharacterized protein</fullName>
    </submittedName>
</protein>
<gene>
    <name evidence="2" type="ORF">ACFSXZ_34445</name>
</gene>
<keyword evidence="1" id="KW-0472">Membrane</keyword>
<feature type="transmembrane region" description="Helical" evidence="1">
    <location>
        <begin position="35"/>
        <end position="52"/>
    </location>
</feature>
<keyword evidence="3" id="KW-1185">Reference proteome</keyword>
<reference evidence="3" key="1">
    <citation type="journal article" date="2019" name="Int. J. Syst. Evol. Microbiol.">
        <title>The Global Catalogue of Microorganisms (GCM) 10K type strain sequencing project: providing services to taxonomists for standard genome sequencing and annotation.</title>
        <authorList>
            <consortium name="The Broad Institute Genomics Platform"/>
            <consortium name="The Broad Institute Genome Sequencing Center for Infectious Disease"/>
            <person name="Wu L."/>
            <person name="Ma J."/>
        </authorList>
    </citation>
    <scope>NUCLEOTIDE SEQUENCE [LARGE SCALE GENOMIC DNA]</scope>
    <source>
        <strain evidence="3">CGMCC 4.7645</strain>
    </source>
</reference>
<feature type="transmembrane region" description="Helical" evidence="1">
    <location>
        <begin position="58"/>
        <end position="73"/>
    </location>
</feature>
<evidence type="ECO:0000256" key="1">
    <source>
        <dbReference type="SAM" id="Phobius"/>
    </source>
</evidence>
<evidence type="ECO:0000313" key="3">
    <source>
        <dbReference type="Proteomes" id="UP001597417"/>
    </source>
</evidence>
<dbReference type="Proteomes" id="UP001597417">
    <property type="component" value="Unassembled WGS sequence"/>
</dbReference>
<sequence>MDKVVPEGRGDVRGISDLTYRIVTPYLRHARPQKIVFIVLVVLAAVCVIAAAVRLSPLPLLSLPLFGVGYYALRRARTALEDSRLLFWSSLCLAATLIGFWVMSVVGGWLH</sequence>
<accession>A0ABW5G2A2</accession>
<dbReference type="RefSeq" id="WP_378270001.1">
    <property type="nucleotide sequence ID" value="NZ_JBHUKR010000021.1"/>
</dbReference>
<keyword evidence="1" id="KW-0812">Transmembrane</keyword>
<proteinExistence type="predicted"/>